<evidence type="ECO:0000256" key="1">
    <source>
        <dbReference type="SAM" id="MobiDB-lite"/>
    </source>
</evidence>
<reference evidence="2" key="2">
    <citation type="submission" date="2021-12" db="EMBL/GenBank/DDBJ databases">
        <title>Resequencing data analysis of finger millet.</title>
        <authorList>
            <person name="Hatakeyama M."/>
            <person name="Aluri S."/>
            <person name="Balachadran M.T."/>
            <person name="Sivarajan S.R."/>
            <person name="Poveda L."/>
            <person name="Shimizu-Inatsugi R."/>
            <person name="Schlapbach R."/>
            <person name="Sreeman S.M."/>
            <person name="Shimizu K.K."/>
        </authorList>
    </citation>
    <scope>NUCLEOTIDE SEQUENCE</scope>
</reference>
<proteinExistence type="predicted"/>
<feature type="region of interest" description="Disordered" evidence="1">
    <location>
        <begin position="52"/>
        <end position="128"/>
    </location>
</feature>
<comment type="caution">
    <text evidence="2">The sequence shown here is derived from an EMBL/GenBank/DDBJ whole genome shotgun (WGS) entry which is preliminary data.</text>
</comment>
<dbReference type="Proteomes" id="UP001054889">
    <property type="component" value="Unassembled WGS sequence"/>
</dbReference>
<name>A0AAV5CN20_ELECO</name>
<gene>
    <name evidence="2" type="primary">ga16525</name>
    <name evidence="2" type="ORF">PR202_ga16525</name>
</gene>
<organism evidence="2 3">
    <name type="scientific">Eleusine coracana subsp. coracana</name>
    <dbReference type="NCBI Taxonomy" id="191504"/>
    <lineage>
        <taxon>Eukaryota</taxon>
        <taxon>Viridiplantae</taxon>
        <taxon>Streptophyta</taxon>
        <taxon>Embryophyta</taxon>
        <taxon>Tracheophyta</taxon>
        <taxon>Spermatophyta</taxon>
        <taxon>Magnoliopsida</taxon>
        <taxon>Liliopsida</taxon>
        <taxon>Poales</taxon>
        <taxon>Poaceae</taxon>
        <taxon>PACMAD clade</taxon>
        <taxon>Chloridoideae</taxon>
        <taxon>Cynodonteae</taxon>
        <taxon>Eleusininae</taxon>
        <taxon>Eleusine</taxon>
    </lineage>
</organism>
<sequence>MLPALVVSAYSPRTFSMQRHSFLCLLQTSSLGLDWIPLRSPAEVSVAPSSVDLAGRGSAPAQGAHEAPAHGAHPSPTTLYKATPGTAPQGSAPAPLDPSIVDLRRDQLASPRRSRRPCALMEKADRER</sequence>
<protein>
    <submittedName>
        <fullName evidence="2">Uncharacterized protein</fullName>
    </submittedName>
</protein>
<evidence type="ECO:0000313" key="2">
    <source>
        <dbReference type="EMBL" id="GJM99429.1"/>
    </source>
</evidence>
<accession>A0AAV5CN20</accession>
<evidence type="ECO:0000313" key="3">
    <source>
        <dbReference type="Proteomes" id="UP001054889"/>
    </source>
</evidence>
<keyword evidence="3" id="KW-1185">Reference proteome</keyword>
<dbReference type="EMBL" id="BQKI01000007">
    <property type="protein sequence ID" value="GJM99429.1"/>
    <property type="molecule type" value="Genomic_DNA"/>
</dbReference>
<reference evidence="2" key="1">
    <citation type="journal article" date="2018" name="DNA Res.">
        <title>Multiple hybrid de novo genome assembly of finger millet, an orphan allotetraploid crop.</title>
        <authorList>
            <person name="Hatakeyama M."/>
            <person name="Aluri S."/>
            <person name="Balachadran M.T."/>
            <person name="Sivarajan S.R."/>
            <person name="Patrignani A."/>
            <person name="Gruter S."/>
            <person name="Poveda L."/>
            <person name="Shimizu-Inatsugi R."/>
            <person name="Baeten J."/>
            <person name="Francoijs K.J."/>
            <person name="Nataraja K.N."/>
            <person name="Reddy Y.A.N."/>
            <person name="Phadnis S."/>
            <person name="Ravikumar R.L."/>
            <person name="Schlapbach R."/>
            <person name="Sreeman S.M."/>
            <person name="Shimizu K.K."/>
        </authorList>
    </citation>
    <scope>NUCLEOTIDE SEQUENCE</scope>
</reference>
<dbReference type="AlphaFoldDB" id="A0AAV5CN20"/>
<feature type="compositionally biased region" description="Low complexity" evidence="1">
    <location>
        <begin position="59"/>
        <end position="74"/>
    </location>
</feature>